<evidence type="ECO:0000313" key="3">
    <source>
        <dbReference type="Proteomes" id="UP000219338"/>
    </source>
</evidence>
<accession>A0A284RJ41</accession>
<proteinExistence type="predicted"/>
<dbReference type="Proteomes" id="UP000219338">
    <property type="component" value="Unassembled WGS sequence"/>
</dbReference>
<name>A0A284RJ41_ARMOS</name>
<feature type="compositionally biased region" description="Polar residues" evidence="1">
    <location>
        <begin position="1"/>
        <end position="19"/>
    </location>
</feature>
<dbReference type="EMBL" id="FUEG01000009">
    <property type="protein sequence ID" value="SJL08791.1"/>
    <property type="molecule type" value="Genomic_DNA"/>
</dbReference>
<organism evidence="2 3">
    <name type="scientific">Armillaria ostoyae</name>
    <name type="common">Armillaria root rot fungus</name>
    <dbReference type="NCBI Taxonomy" id="47428"/>
    <lineage>
        <taxon>Eukaryota</taxon>
        <taxon>Fungi</taxon>
        <taxon>Dikarya</taxon>
        <taxon>Basidiomycota</taxon>
        <taxon>Agaricomycotina</taxon>
        <taxon>Agaricomycetes</taxon>
        <taxon>Agaricomycetidae</taxon>
        <taxon>Agaricales</taxon>
        <taxon>Marasmiineae</taxon>
        <taxon>Physalacriaceae</taxon>
        <taxon>Armillaria</taxon>
    </lineage>
</organism>
<sequence length="133" mass="14811">MTATRSSSYHRPPSRNTAPRQGGRGLVHSVQVLGEASGLPELCIKVAKPRHCRSLAREAWYSRLETLQGNAIPRCGFSTVPINWKEYDGVSIKYKQTRNEGEQTLRADSDPIIDRMNDSRVNASMIAIATKLD</sequence>
<dbReference type="OrthoDB" id="3067876at2759"/>
<evidence type="ECO:0000313" key="2">
    <source>
        <dbReference type="EMBL" id="SJL08791.1"/>
    </source>
</evidence>
<gene>
    <name evidence="2" type="ORF">ARMOST_12161</name>
</gene>
<evidence type="ECO:0000256" key="1">
    <source>
        <dbReference type="SAM" id="MobiDB-lite"/>
    </source>
</evidence>
<keyword evidence="3" id="KW-1185">Reference proteome</keyword>
<feature type="region of interest" description="Disordered" evidence="1">
    <location>
        <begin position="1"/>
        <end position="24"/>
    </location>
</feature>
<dbReference type="AlphaFoldDB" id="A0A284RJ41"/>
<reference evidence="3" key="1">
    <citation type="journal article" date="2017" name="Nat. Ecol. Evol.">
        <title>Genome expansion and lineage-specific genetic innovations in the forest pathogenic fungi Armillaria.</title>
        <authorList>
            <person name="Sipos G."/>
            <person name="Prasanna A.N."/>
            <person name="Walter M.C."/>
            <person name="O'Connor E."/>
            <person name="Balint B."/>
            <person name="Krizsan K."/>
            <person name="Kiss B."/>
            <person name="Hess J."/>
            <person name="Varga T."/>
            <person name="Slot J."/>
            <person name="Riley R."/>
            <person name="Boka B."/>
            <person name="Rigling D."/>
            <person name="Barry K."/>
            <person name="Lee J."/>
            <person name="Mihaltcheva S."/>
            <person name="LaButti K."/>
            <person name="Lipzen A."/>
            <person name="Waldron R."/>
            <person name="Moloney N.M."/>
            <person name="Sperisen C."/>
            <person name="Kredics L."/>
            <person name="Vagvoelgyi C."/>
            <person name="Patrignani A."/>
            <person name="Fitzpatrick D."/>
            <person name="Nagy I."/>
            <person name="Doyle S."/>
            <person name="Anderson J.B."/>
            <person name="Grigoriev I.V."/>
            <person name="Gueldener U."/>
            <person name="Muensterkoetter M."/>
            <person name="Nagy L.G."/>
        </authorList>
    </citation>
    <scope>NUCLEOTIDE SEQUENCE [LARGE SCALE GENOMIC DNA]</scope>
    <source>
        <strain evidence="3">C18/9</strain>
    </source>
</reference>
<protein>
    <submittedName>
        <fullName evidence="2">Uncharacterized protein</fullName>
    </submittedName>
</protein>